<dbReference type="SUPFAM" id="SSF53335">
    <property type="entry name" value="S-adenosyl-L-methionine-dependent methyltransferases"/>
    <property type="match status" value="1"/>
</dbReference>
<reference evidence="5" key="1">
    <citation type="journal article" date="2019" name="Int. J. Syst. Evol. Microbiol.">
        <title>The Global Catalogue of Microorganisms (GCM) 10K type strain sequencing project: providing services to taxonomists for standard genome sequencing and annotation.</title>
        <authorList>
            <consortium name="The Broad Institute Genomics Platform"/>
            <consortium name="The Broad Institute Genome Sequencing Center for Infectious Disease"/>
            <person name="Wu L."/>
            <person name="Ma J."/>
        </authorList>
    </citation>
    <scope>NUCLEOTIDE SEQUENCE [LARGE SCALE GENOMIC DNA]</scope>
    <source>
        <strain evidence="5">CGMCC 1.15790</strain>
    </source>
</reference>
<dbReference type="RefSeq" id="WP_270895871.1">
    <property type="nucleotide sequence ID" value="NZ_JBHSPF010000073.1"/>
</dbReference>
<dbReference type="Pfam" id="PF05175">
    <property type="entry name" value="MTS"/>
    <property type="match status" value="1"/>
</dbReference>
<dbReference type="InterPro" id="IPR029063">
    <property type="entry name" value="SAM-dependent_MTases_sf"/>
</dbReference>
<dbReference type="Gene3D" id="3.40.50.150">
    <property type="entry name" value="Vaccinia Virus protein VP39"/>
    <property type="match status" value="1"/>
</dbReference>
<dbReference type="PANTHER" id="PTHR47816:SF4">
    <property type="entry name" value="RIBOSOMAL RNA SMALL SUBUNIT METHYLTRANSFERASE C"/>
    <property type="match status" value="1"/>
</dbReference>
<evidence type="ECO:0000256" key="2">
    <source>
        <dbReference type="ARBA" id="ARBA00022679"/>
    </source>
</evidence>
<keyword evidence="2 4" id="KW-0808">Transferase</keyword>
<dbReference type="GO" id="GO:0052916">
    <property type="term" value="F:23S rRNA (guanine(1835)-N(2))-methyltransferase activity"/>
    <property type="evidence" value="ECO:0007669"/>
    <property type="project" value="UniProtKB-EC"/>
</dbReference>
<gene>
    <name evidence="4" type="ORF">ACFPTR_13915</name>
</gene>
<dbReference type="InterPro" id="IPR046977">
    <property type="entry name" value="RsmC/RlmG"/>
</dbReference>
<dbReference type="EMBL" id="JBHSPF010000073">
    <property type="protein sequence ID" value="MFC5629944.1"/>
    <property type="molecule type" value="Genomic_DNA"/>
</dbReference>
<dbReference type="InterPro" id="IPR007848">
    <property type="entry name" value="Small_mtfrase_dom"/>
</dbReference>
<organism evidence="4 5">
    <name type="scientific">Aliibacillus thermotolerans</name>
    <dbReference type="NCBI Taxonomy" id="1834418"/>
    <lineage>
        <taxon>Bacteria</taxon>
        <taxon>Bacillati</taxon>
        <taxon>Bacillota</taxon>
        <taxon>Bacilli</taxon>
        <taxon>Bacillales</taxon>
        <taxon>Bacillaceae</taxon>
        <taxon>Aliibacillus</taxon>
    </lineage>
</organism>
<dbReference type="CDD" id="cd02440">
    <property type="entry name" value="AdoMet_MTases"/>
    <property type="match status" value="1"/>
</dbReference>
<evidence type="ECO:0000313" key="5">
    <source>
        <dbReference type="Proteomes" id="UP001596143"/>
    </source>
</evidence>
<evidence type="ECO:0000313" key="4">
    <source>
        <dbReference type="EMBL" id="MFC5629944.1"/>
    </source>
</evidence>
<keyword evidence="1 4" id="KW-0489">Methyltransferase</keyword>
<dbReference type="EC" id="2.1.1.174" evidence="4"/>
<keyword evidence="5" id="KW-1185">Reference proteome</keyword>
<name>A0ABW0UAV8_9BACI</name>
<sequence>MGDHYFNKKPKIASDPFEVVSYLRGKQRTFMSDHGVFSKKEVDFGSRLLIDSFTFPKVEGDLLDVGCGYGPIGLTLAEETDRTVWLVDVNERAVQLTKENIKRKGLLNVQVLVSDLFAALSDRRFAAILTNPPIRAGKKVVHTLFEDAYDHLLPGGSFWTVIQKKQGAASAKAKLAELFDDVITVQKKKGYYIFVAHKY</sequence>
<dbReference type="PANTHER" id="PTHR47816">
    <property type="entry name" value="RIBOSOMAL RNA SMALL SUBUNIT METHYLTRANSFERASE C"/>
    <property type="match status" value="1"/>
</dbReference>
<evidence type="ECO:0000256" key="1">
    <source>
        <dbReference type="ARBA" id="ARBA00022603"/>
    </source>
</evidence>
<protein>
    <submittedName>
        <fullName evidence="4">Class I SAM-dependent methyltransferase</fullName>
        <ecNumber evidence="4">2.1.1.172</ecNumber>
        <ecNumber evidence="4">2.1.1.174</ecNumber>
    </submittedName>
</protein>
<dbReference type="EC" id="2.1.1.172" evidence="4"/>
<comment type="caution">
    <text evidence="4">The sequence shown here is derived from an EMBL/GenBank/DDBJ whole genome shotgun (WGS) entry which is preliminary data.</text>
</comment>
<dbReference type="Proteomes" id="UP001596143">
    <property type="component" value="Unassembled WGS sequence"/>
</dbReference>
<accession>A0ABW0UAV8</accession>
<evidence type="ECO:0000259" key="3">
    <source>
        <dbReference type="Pfam" id="PF05175"/>
    </source>
</evidence>
<proteinExistence type="predicted"/>
<feature type="domain" description="Methyltransferase small" evidence="3">
    <location>
        <begin position="29"/>
        <end position="194"/>
    </location>
</feature>
<dbReference type="GO" id="GO:0052914">
    <property type="term" value="F:16S rRNA (guanine(1207)-N(2))-methyltransferase activity"/>
    <property type="evidence" value="ECO:0007669"/>
    <property type="project" value="UniProtKB-EC"/>
</dbReference>